<dbReference type="EMBL" id="RZNJ01000007">
    <property type="protein sequence ID" value="RUT28599.1"/>
    <property type="molecule type" value="Genomic_DNA"/>
</dbReference>
<gene>
    <name evidence="2" type="ORF">EMQ25_16650</name>
</gene>
<comment type="caution">
    <text evidence="2">The sequence shown here is derived from an EMBL/GenBank/DDBJ whole genome shotgun (WGS) entry which is preliminary data.</text>
</comment>
<evidence type="ECO:0000313" key="2">
    <source>
        <dbReference type="EMBL" id="RUT28599.1"/>
    </source>
</evidence>
<dbReference type="InterPro" id="IPR036465">
    <property type="entry name" value="vWFA_dom_sf"/>
</dbReference>
<dbReference type="RefSeq" id="WP_127189734.1">
    <property type="nucleotide sequence ID" value="NZ_RZNJ01000007.1"/>
</dbReference>
<name>A0A433X3F8_9HYPH</name>
<protein>
    <submittedName>
        <fullName evidence="2">VWA domain-containing protein</fullName>
    </submittedName>
</protein>
<keyword evidence="3" id="KW-1185">Reference proteome</keyword>
<sequence>MKPPGKTIGRQTTPDVRPSPSSSGDIQAFVNRVKAMTPAGGTAGRGRLLFALDATMSRQPTWDLACSLQGEMFKTLAETQALSVQLLYFRGLGECRASKWVADPNALARLMSGIDCRGGHTQIGKVFSHARAEHGRQRINAIVYVGDAMEEDVDALSHKAGELGLLGCPIFIFQEGHVPGVEPAFREFARLSKGAYARFDASAPDQLASLLRAVAAYAAGGRNSLQLQNNSTARALLAQLR</sequence>
<accession>A0A433X3F8</accession>
<organism evidence="2 3">
    <name type="scientific">Arsenicitalea aurantiaca</name>
    <dbReference type="NCBI Taxonomy" id="1783274"/>
    <lineage>
        <taxon>Bacteria</taxon>
        <taxon>Pseudomonadati</taxon>
        <taxon>Pseudomonadota</taxon>
        <taxon>Alphaproteobacteria</taxon>
        <taxon>Hyphomicrobiales</taxon>
        <taxon>Devosiaceae</taxon>
        <taxon>Arsenicitalea</taxon>
    </lineage>
</organism>
<feature type="compositionally biased region" description="Polar residues" evidence="1">
    <location>
        <begin position="9"/>
        <end position="24"/>
    </location>
</feature>
<evidence type="ECO:0000256" key="1">
    <source>
        <dbReference type="SAM" id="MobiDB-lite"/>
    </source>
</evidence>
<dbReference type="AlphaFoldDB" id="A0A433X3F8"/>
<dbReference type="OrthoDB" id="5430236at2"/>
<dbReference type="Proteomes" id="UP000281547">
    <property type="component" value="Unassembled WGS sequence"/>
</dbReference>
<proteinExistence type="predicted"/>
<reference evidence="2 3" key="1">
    <citation type="journal article" date="2016" name="Int. J. Syst. Evol. Microbiol.">
        <title>Arsenicitalea aurantiaca gen. nov., sp. nov., a new member of the family Hyphomicrobiaceae, isolated from high-arsenic sediment.</title>
        <authorList>
            <person name="Mu Y."/>
            <person name="Zhou L."/>
            <person name="Zeng X.C."/>
            <person name="Liu L."/>
            <person name="Pan Y."/>
            <person name="Chen X."/>
            <person name="Wang J."/>
            <person name="Li S."/>
            <person name="Li W.J."/>
            <person name="Wang Y."/>
        </authorList>
    </citation>
    <scope>NUCLEOTIDE SEQUENCE [LARGE SCALE GENOMIC DNA]</scope>
    <source>
        <strain evidence="2 3">42-50</strain>
    </source>
</reference>
<feature type="region of interest" description="Disordered" evidence="1">
    <location>
        <begin position="1"/>
        <end position="24"/>
    </location>
</feature>
<dbReference type="SUPFAM" id="SSF53300">
    <property type="entry name" value="vWA-like"/>
    <property type="match status" value="1"/>
</dbReference>
<evidence type="ECO:0000313" key="3">
    <source>
        <dbReference type="Proteomes" id="UP000281547"/>
    </source>
</evidence>